<sequence>MEMFENENGKDCGIIENIELRPRTRGTVTNNKSNHTNNYSPNCGNNIVWIDKKINQDDSINKIALQYHVSVVDIKRFNNIVNDQEIYALKSIRIPVTELKRDILLKKINEESVNLCNDYNDFSDEKTKLINDNSDREPSVEDIFVKSDTVVAQARDALPSDELHTTNYHFVDAKSPSNTNNIWMIIIAVIIIFVIVPLLLTVIEEENHLEHSSGKDHDDHEKLYHFKNN</sequence>
<evidence type="ECO:0000313" key="5">
    <source>
        <dbReference type="WBParaSite" id="PTRK_0001235100.1"/>
    </source>
</evidence>
<protein>
    <submittedName>
        <fullName evidence="5">LysM domain-containing protein</fullName>
    </submittedName>
</protein>
<dbReference type="PANTHER" id="PTHR20932:SF13">
    <property type="entry name" value="LD36653P"/>
    <property type="match status" value="1"/>
</dbReference>
<feature type="region of interest" description="Disordered" evidence="1">
    <location>
        <begin position="209"/>
        <end position="229"/>
    </location>
</feature>
<keyword evidence="2" id="KW-0812">Transmembrane</keyword>
<dbReference type="Proteomes" id="UP000038045">
    <property type="component" value="Unplaced"/>
</dbReference>
<evidence type="ECO:0000259" key="3">
    <source>
        <dbReference type="PROSITE" id="PS51782"/>
    </source>
</evidence>
<dbReference type="CDD" id="cd00118">
    <property type="entry name" value="LysM"/>
    <property type="match status" value="1"/>
</dbReference>
<dbReference type="Gene3D" id="3.10.350.10">
    <property type="entry name" value="LysM domain"/>
    <property type="match status" value="1"/>
</dbReference>
<dbReference type="PROSITE" id="PS51782">
    <property type="entry name" value="LYSM"/>
    <property type="match status" value="1"/>
</dbReference>
<dbReference type="Pfam" id="PF01476">
    <property type="entry name" value="LysM"/>
    <property type="match status" value="1"/>
</dbReference>
<organism evidence="4 5">
    <name type="scientific">Parastrongyloides trichosuri</name>
    <name type="common">Possum-specific nematode worm</name>
    <dbReference type="NCBI Taxonomy" id="131310"/>
    <lineage>
        <taxon>Eukaryota</taxon>
        <taxon>Metazoa</taxon>
        <taxon>Ecdysozoa</taxon>
        <taxon>Nematoda</taxon>
        <taxon>Chromadorea</taxon>
        <taxon>Rhabditida</taxon>
        <taxon>Tylenchina</taxon>
        <taxon>Panagrolaimomorpha</taxon>
        <taxon>Strongyloidoidea</taxon>
        <taxon>Strongyloididae</taxon>
        <taxon>Parastrongyloides</taxon>
    </lineage>
</organism>
<evidence type="ECO:0000313" key="4">
    <source>
        <dbReference type="Proteomes" id="UP000038045"/>
    </source>
</evidence>
<dbReference type="PANTHER" id="PTHR20932">
    <property type="entry name" value="LYSM AND PUTATIVE PEPTIDOGLYCAN-BINDING DOMAIN-CONTAINING PROTEIN"/>
    <property type="match status" value="1"/>
</dbReference>
<evidence type="ECO:0000256" key="1">
    <source>
        <dbReference type="SAM" id="MobiDB-lite"/>
    </source>
</evidence>
<evidence type="ECO:0000256" key="2">
    <source>
        <dbReference type="SAM" id="Phobius"/>
    </source>
</evidence>
<keyword evidence="2" id="KW-0472">Membrane</keyword>
<reference evidence="5" key="1">
    <citation type="submission" date="2017-02" db="UniProtKB">
        <authorList>
            <consortium name="WormBaseParasite"/>
        </authorList>
    </citation>
    <scope>IDENTIFICATION</scope>
</reference>
<dbReference type="AlphaFoldDB" id="A0A0N4ZUT8"/>
<dbReference type="WBParaSite" id="PTRK_0001235100.1">
    <property type="protein sequence ID" value="PTRK_0001235100.1"/>
    <property type="gene ID" value="PTRK_0001235100"/>
</dbReference>
<dbReference type="InterPro" id="IPR036779">
    <property type="entry name" value="LysM_dom_sf"/>
</dbReference>
<accession>A0A0N4ZUT8</accession>
<dbReference type="InterPro" id="IPR018392">
    <property type="entry name" value="LysM"/>
</dbReference>
<dbReference type="STRING" id="131310.A0A0N4ZUT8"/>
<feature type="transmembrane region" description="Helical" evidence="2">
    <location>
        <begin position="182"/>
        <end position="203"/>
    </location>
</feature>
<dbReference type="SMART" id="SM00257">
    <property type="entry name" value="LysM"/>
    <property type="match status" value="1"/>
</dbReference>
<keyword evidence="2" id="KW-1133">Transmembrane helix</keyword>
<feature type="domain" description="LysM" evidence="3">
    <location>
        <begin position="50"/>
        <end position="94"/>
    </location>
</feature>
<keyword evidence="4" id="KW-1185">Reference proteome</keyword>
<proteinExistence type="predicted"/>
<dbReference type="InterPro" id="IPR045030">
    <property type="entry name" value="LYSM1-4"/>
</dbReference>
<name>A0A0N4ZUT8_PARTI</name>